<dbReference type="Proteomes" id="UP000095347">
    <property type="component" value="Unassembled WGS sequence"/>
</dbReference>
<dbReference type="InterPro" id="IPR011006">
    <property type="entry name" value="CheY-like_superfamily"/>
</dbReference>
<feature type="modified residue" description="4-aspartylphosphate" evidence="2">
    <location>
        <position position="31"/>
    </location>
</feature>
<organism evidence="4 5">
    <name type="scientific">Magnetovibrio blakemorei</name>
    <dbReference type="NCBI Taxonomy" id="28181"/>
    <lineage>
        <taxon>Bacteria</taxon>
        <taxon>Pseudomonadati</taxon>
        <taxon>Pseudomonadota</taxon>
        <taxon>Alphaproteobacteria</taxon>
        <taxon>Rhodospirillales</taxon>
        <taxon>Magnetovibrionaceae</taxon>
        <taxon>Magnetovibrio</taxon>
    </lineage>
</organism>
<keyword evidence="5" id="KW-1185">Reference proteome</keyword>
<name>A0A1E5Q9C4_9PROT</name>
<proteinExistence type="predicted"/>
<dbReference type="Pfam" id="PF00072">
    <property type="entry name" value="Response_reg"/>
    <property type="match status" value="1"/>
</dbReference>
<evidence type="ECO:0000256" key="1">
    <source>
        <dbReference type="ARBA" id="ARBA00022553"/>
    </source>
</evidence>
<dbReference type="InterPro" id="IPR001789">
    <property type="entry name" value="Sig_transdc_resp-reg_receiver"/>
</dbReference>
<protein>
    <recommendedName>
        <fullName evidence="3">Response regulatory domain-containing protein</fullName>
    </recommendedName>
</protein>
<dbReference type="PROSITE" id="PS50110">
    <property type="entry name" value="RESPONSE_REGULATORY"/>
    <property type="match status" value="1"/>
</dbReference>
<dbReference type="CDD" id="cd00156">
    <property type="entry name" value="REC"/>
    <property type="match status" value="1"/>
</dbReference>
<dbReference type="PANTHER" id="PTHR44591:SF3">
    <property type="entry name" value="RESPONSE REGULATORY DOMAIN-CONTAINING PROTEIN"/>
    <property type="match status" value="1"/>
</dbReference>
<dbReference type="GO" id="GO:0000160">
    <property type="term" value="P:phosphorelay signal transduction system"/>
    <property type="evidence" value="ECO:0007669"/>
    <property type="project" value="InterPro"/>
</dbReference>
<dbReference type="EMBL" id="MCGG01000017">
    <property type="protein sequence ID" value="OEJ68093.1"/>
    <property type="molecule type" value="Genomic_DNA"/>
</dbReference>
<dbReference type="Gene3D" id="3.40.50.2300">
    <property type="match status" value="1"/>
</dbReference>
<sequence length="143" mass="15486">MDQGYGVSTLPGAEGAVSQLLRGGIDLVLLDYQMPGQDGLSVLRDMDKARISTPTIVLTSDNSQAVAVECFRNGAIDFIAKPIDPDYLSIVVERTLNSHAGTLKNMSYKALGYVQHKKGCVHFDDPHSCDCGLKEVIIAIQDF</sequence>
<keyword evidence="1 2" id="KW-0597">Phosphoprotein</keyword>
<comment type="caution">
    <text evidence="4">The sequence shown here is derived from an EMBL/GenBank/DDBJ whole genome shotgun (WGS) entry which is preliminary data.</text>
</comment>
<evidence type="ECO:0000313" key="5">
    <source>
        <dbReference type="Proteomes" id="UP000095347"/>
    </source>
</evidence>
<dbReference type="SMART" id="SM00448">
    <property type="entry name" value="REC"/>
    <property type="match status" value="1"/>
</dbReference>
<accession>A0A1E5Q9C4</accession>
<evidence type="ECO:0000256" key="2">
    <source>
        <dbReference type="PROSITE-ProRule" id="PRU00169"/>
    </source>
</evidence>
<dbReference type="InterPro" id="IPR050595">
    <property type="entry name" value="Bact_response_regulator"/>
</dbReference>
<evidence type="ECO:0000259" key="3">
    <source>
        <dbReference type="PROSITE" id="PS50110"/>
    </source>
</evidence>
<reference evidence="5" key="1">
    <citation type="submission" date="2016-07" db="EMBL/GenBank/DDBJ databases">
        <authorList>
            <person name="Florea S."/>
            <person name="Webb J.S."/>
            <person name="Jaromczyk J."/>
            <person name="Schardl C.L."/>
        </authorList>
    </citation>
    <scope>NUCLEOTIDE SEQUENCE [LARGE SCALE GENOMIC DNA]</scope>
    <source>
        <strain evidence="5">MV-1</strain>
    </source>
</reference>
<dbReference type="AlphaFoldDB" id="A0A1E5Q9C4"/>
<feature type="domain" description="Response regulatory" evidence="3">
    <location>
        <begin position="1"/>
        <end position="96"/>
    </location>
</feature>
<dbReference type="STRING" id="28181.BEN30_07500"/>
<dbReference type="PANTHER" id="PTHR44591">
    <property type="entry name" value="STRESS RESPONSE REGULATOR PROTEIN 1"/>
    <property type="match status" value="1"/>
</dbReference>
<dbReference type="SUPFAM" id="SSF52172">
    <property type="entry name" value="CheY-like"/>
    <property type="match status" value="1"/>
</dbReference>
<gene>
    <name evidence="4" type="ORF">BEN30_07500</name>
</gene>
<evidence type="ECO:0000313" key="4">
    <source>
        <dbReference type="EMBL" id="OEJ68093.1"/>
    </source>
</evidence>